<proteinExistence type="predicted"/>
<dbReference type="Pfam" id="PF04237">
    <property type="entry name" value="YjbR"/>
    <property type="match status" value="1"/>
</dbReference>
<dbReference type="OrthoDB" id="9789813at2"/>
<dbReference type="RefSeq" id="WP_092575818.1">
    <property type="nucleotide sequence ID" value="NZ_FOFN01000001.1"/>
</dbReference>
<dbReference type="STRING" id="419940.SAMN05421824_0843"/>
<dbReference type="PANTHER" id="PTHR35145:SF1">
    <property type="entry name" value="CYTOPLASMIC PROTEIN"/>
    <property type="match status" value="1"/>
</dbReference>
<dbReference type="Gene3D" id="3.90.1150.30">
    <property type="match status" value="1"/>
</dbReference>
<dbReference type="Proteomes" id="UP000198999">
    <property type="component" value="Unassembled WGS sequence"/>
</dbReference>
<evidence type="ECO:0000313" key="1">
    <source>
        <dbReference type="EMBL" id="SEP98110.1"/>
    </source>
</evidence>
<dbReference type="InterPro" id="IPR058532">
    <property type="entry name" value="YjbR/MT2646/Rv2570-like"/>
</dbReference>
<dbReference type="EMBL" id="FOFN01000001">
    <property type="protein sequence ID" value="SEP98110.1"/>
    <property type="molecule type" value="Genomic_DNA"/>
</dbReference>
<keyword evidence="1" id="KW-0238">DNA-binding</keyword>
<gene>
    <name evidence="1" type="ORF">SAMN05421824_0843</name>
</gene>
<sequence length="125" mass="14419">MNIEQIRTYCLSKKGTTESFPFDESTLVFKVLNKMFLLAPLTLWDKGEATITLKCDPDYTIELRSTYASIYAGPYVSNKHWNTISIYKGELQPQFIMSLIDHSYEMVVKGMTKKMREQLSNLSDS</sequence>
<dbReference type="InterPro" id="IPR038056">
    <property type="entry name" value="YjbR-like_sf"/>
</dbReference>
<reference evidence="1 2" key="1">
    <citation type="submission" date="2016-10" db="EMBL/GenBank/DDBJ databases">
        <authorList>
            <person name="de Groot N.N."/>
        </authorList>
    </citation>
    <scope>NUCLEOTIDE SEQUENCE [LARGE SCALE GENOMIC DNA]</scope>
    <source>
        <strain evidence="1 2">DSM 21035</strain>
    </source>
</reference>
<dbReference type="PANTHER" id="PTHR35145">
    <property type="entry name" value="CYTOPLASMIC PROTEIN-RELATED"/>
    <property type="match status" value="1"/>
</dbReference>
<dbReference type="InterPro" id="IPR007351">
    <property type="entry name" value="YjbR"/>
</dbReference>
<name>A0A1H9CA43_9FLAO</name>
<dbReference type="GO" id="GO:0003677">
    <property type="term" value="F:DNA binding"/>
    <property type="evidence" value="ECO:0007669"/>
    <property type="project" value="UniProtKB-KW"/>
</dbReference>
<keyword evidence="2" id="KW-1185">Reference proteome</keyword>
<organism evidence="1 2">
    <name type="scientific">Hyunsoonleella jejuensis</name>
    <dbReference type="NCBI Taxonomy" id="419940"/>
    <lineage>
        <taxon>Bacteria</taxon>
        <taxon>Pseudomonadati</taxon>
        <taxon>Bacteroidota</taxon>
        <taxon>Flavobacteriia</taxon>
        <taxon>Flavobacteriales</taxon>
        <taxon>Flavobacteriaceae</taxon>
    </lineage>
</organism>
<dbReference type="SUPFAM" id="SSF142906">
    <property type="entry name" value="YjbR-like"/>
    <property type="match status" value="1"/>
</dbReference>
<accession>A0A1H9CA43</accession>
<evidence type="ECO:0000313" key="2">
    <source>
        <dbReference type="Proteomes" id="UP000198999"/>
    </source>
</evidence>
<dbReference type="AlphaFoldDB" id="A0A1H9CA43"/>
<protein>
    <submittedName>
        <fullName evidence="1">Predicted DNA-binding protein, MmcQ/YjbR family</fullName>
    </submittedName>
</protein>